<protein>
    <recommendedName>
        <fullName evidence="1">SnoaL-like domain-containing protein</fullName>
    </recommendedName>
</protein>
<evidence type="ECO:0000313" key="3">
    <source>
        <dbReference type="Proteomes" id="UP001240447"/>
    </source>
</evidence>
<dbReference type="RefSeq" id="WP_068120444.1">
    <property type="nucleotide sequence ID" value="NZ_CCXJ01000276.1"/>
</dbReference>
<dbReference type="InterPro" id="IPR032710">
    <property type="entry name" value="NTF2-like_dom_sf"/>
</dbReference>
<keyword evidence="3" id="KW-1185">Reference proteome</keyword>
<organism evidence="2 3">
    <name type="scientific">Nocardioides massiliensis</name>
    <dbReference type="NCBI Taxonomy" id="1325935"/>
    <lineage>
        <taxon>Bacteria</taxon>
        <taxon>Bacillati</taxon>
        <taxon>Actinomycetota</taxon>
        <taxon>Actinomycetes</taxon>
        <taxon>Propionibacteriales</taxon>
        <taxon>Nocardioidaceae</taxon>
        <taxon>Nocardioides</taxon>
    </lineage>
</organism>
<dbReference type="Pfam" id="PF13577">
    <property type="entry name" value="SnoaL_4"/>
    <property type="match status" value="1"/>
</dbReference>
<dbReference type="SUPFAM" id="SSF54427">
    <property type="entry name" value="NTF2-like"/>
    <property type="match status" value="1"/>
</dbReference>
<dbReference type="Proteomes" id="UP001240447">
    <property type="component" value="Unassembled WGS sequence"/>
</dbReference>
<dbReference type="Gene3D" id="3.10.450.50">
    <property type="match status" value="1"/>
</dbReference>
<evidence type="ECO:0000313" key="2">
    <source>
        <dbReference type="EMBL" id="MDP9821528.1"/>
    </source>
</evidence>
<sequence length="147" mass="16567">MDVQEITDRLEIEAALHRYTRAIDFGEWDLLDTVFTPDAAIDYTESGGIADAFGVVKPWLAENLPLFPRRQHILGQVVIDAGAPSVRAGADRARVTAYFVNPMVLVQPDGSELLWEFGGFYHHEMARTADGWRSEKLHEEIAWKRGV</sequence>
<reference evidence="2 3" key="1">
    <citation type="submission" date="2023-07" db="EMBL/GenBank/DDBJ databases">
        <title>Sequencing the genomes of 1000 actinobacteria strains.</title>
        <authorList>
            <person name="Klenk H.-P."/>
        </authorList>
    </citation>
    <scope>NUCLEOTIDE SEQUENCE [LARGE SCALE GENOMIC DNA]</scope>
    <source>
        <strain evidence="2 3">GD13</strain>
    </source>
</reference>
<feature type="domain" description="SnoaL-like" evidence="1">
    <location>
        <begin position="4"/>
        <end position="136"/>
    </location>
</feature>
<accession>A0ABT9NM76</accession>
<proteinExistence type="predicted"/>
<dbReference type="EMBL" id="JAUSQM010000001">
    <property type="protein sequence ID" value="MDP9821528.1"/>
    <property type="molecule type" value="Genomic_DNA"/>
</dbReference>
<gene>
    <name evidence="2" type="ORF">J2S59_001337</name>
</gene>
<name>A0ABT9NM76_9ACTN</name>
<dbReference type="InterPro" id="IPR037401">
    <property type="entry name" value="SnoaL-like"/>
</dbReference>
<evidence type="ECO:0000259" key="1">
    <source>
        <dbReference type="Pfam" id="PF13577"/>
    </source>
</evidence>
<comment type="caution">
    <text evidence="2">The sequence shown here is derived from an EMBL/GenBank/DDBJ whole genome shotgun (WGS) entry which is preliminary data.</text>
</comment>